<dbReference type="PROSITE" id="PS51688">
    <property type="entry name" value="ICA"/>
    <property type="match status" value="1"/>
</dbReference>
<name>A0ABX4VT10_9ENTR</name>
<dbReference type="Proteomes" id="UP000236063">
    <property type="component" value="Unassembled WGS sequence"/>
</dbReference>
<organism evidence="2 3">
    <name type="scientific">Enterobacter bugandensis</name>
    <dbReference type="NCBI Taxonomy" id="881260"/>
    <lineage>
        <taxon>Bacteria</taxon>
        <taxon>Pseudomonadati</taxon>
        <taxon>Pseudomonadota</taxon>
        <taxon>Gammaproteobacteria</taxon>
        <taxon>Enterobacterales</taxon>
        <taxon>Enterobacteriaceae</taxon>
        <taxon>Enterobacter</taxon>
    </lineage>
</organism>
<gene>
    <name evidence="2" type="ORF">C1167_22035</name>
</gene>
<evidence type="ECO:0000259" key="1">
    <source>
        <dbReference type="PROSITE" id="PS51688"/>
    </source>
</evidence>
<dbReference type="Pfam" id="PF13884">
    <property type="entry name" value="Peptidase_S74"/>
    <property type="match status" value="1"/>
</dbReference>
<comment type="caution">
    <text evidence="2">The sequence shown here is derived from an EMBL/GenBank/DDBJ whole genome shotgun (WGS) entry which is preliminary data.</text>
</comment>
<accession>A0ABX4VT10</accession>
<evidence type="ECO:0000313" key="3">
    <source>
        <dbReference type="Proteomes" id="UP000236063"/>
    </source>
</evidence>
<dbReference type="EMBL" id="POUR01000001">
    <property type="protein sequence ID" value="PNF70473.1"/>
    <property type="molecule type" value="Genomic_DNA"/>
</dbReference>
<keyword evidence="3" id="KW-1185">Reference proteome</keyword>
<sequence>MLYNTGTIAINGNTATGTGTNWTAPASQVRAGQTIIVMSNPVQMFQISSVNSATSMTVTPAASPALSGQKYGILVSDNISVDGLAQAMSQLIKEYDENIGAWETFATTSANQSITVTINGASVTIPGIGKLAQKGTNGAIPMVQGGTGATTAEGSRTNLGLGTSATKDIGKAAGTVAAGDDSRLNTIEGKLGGTVTGSIISTAGNEVGIATGSGGNKAITLGNVGSDGPAENYVNWLSGNYYAGVWRIGAIRGAGTDLNRVQMNIFDGISSNSDYRWYADGRFRGKSVQAPGVGGGGGYMDIANADNTNISFSRPNLTQNNDAGYVPALRWHSGASGGYHAVTAIGSVANGTSAWPSIVMMTLGDGGNAGTRAWQFNLVSGDIYVSGTGGFAGDYVFNKSATSDANLKKEITYTDGKASVENIKAMKPTTFIYKNDEKERVRRGVIAQDIMLIDPDYVKEVPGGIEIEDDGTETQKPSTLALDNNVLLVDAILALNYVIKQLEATQKELADLRNNFAGS</sequence>
<evidence type="ECO:0000313" key="2">
    <source>
        <dbReference type="EMBL" id="PNF70473.1"/>
    </source>
</evidence>
<dbReference type="InterPro" id="IPR030392">
    <property type="entry name" value="S74_ICA"/>
</dbReference>
<dbReference type="RefSeq" id="WP_049136373.1">
    <property type="nucleotide sequence ID" value="NZ_JABWOU010000001.1"/>
</dbReference>
<proteinExistence type="predicted"/>
<feature type="domain" description="Peptidase S74" evidence="1">
    <location>
        <begin position="403"/>
        <end position="509"/>
    </location>
</feature>
<protein>
    <recommendedName>
        <fullName evidence="1">Peptidase S74 domain-containing protein</fullName>
    </recommendedName>
</protein>
<reference evidence="2 3" key="1">
    <citation type="submission" date="2018-01" db="EMBL/GenBank/DDBJ databases">
        <title>Multi-drug resistant Enterobacter species isolated from the International Space Station and comparative genomic analyses with human pathogenic strains.</title>
        <authorList>
            <person name="Singh N.K."/>
            <person name="Bezdan D."/>
            <person name="McIntyre A."/>
            <person name="Sielaff A.C."/>
            <person name="Wheeler K."/>
            <person name="Mason C."/>
            <person name="Venkateswaran K."/>
        </authorList>
    </citation>
    <scope>NUCLEOTIDE SEQUENCE [LARGE SCALE GENOMIC DNA]</scope>
    <source>
        <strain evidence="2 3">IF2SW-P2</strain>
    </source>
</reference>